<evidence type="ECO:0000313" key="3">
    <source>
        <dbReference type="Proteomes" id="UP000023152"/>
    </source>
</evidence>
<reference evidence="2 3" key="1">
    <citation type="journal article" date="2013" name="Curr. Biol.">
        <title>The Genome of the Foraminiferan Reticulomyxa filosa.</title>
        <authorList>
            <person name="Glockner G."/>
            <person name="Hulsmann N."/>
            <person name="Schleicher M."/>
            <person name="Noegel A.A."/>
            <person name="Eichinger L."/>
            <person name="Gallinger C."/>
            <person name="Pawlowski J."/>
            <person name="Sierra R."/>
            <person name="Euteneuer U."/>
            <person name="Pillet L."/>
            <person name="Moustafa A."/>
            <person name="Platzer M."/>
            <person name="Groth M."/>
            <person name="Szafranski K."/>
            <person name="Schliwa M."/>
        </authorList>
    </citation>
    <scope>NUCLEOTIDE SEQUENCE [LARGE SCALE GENOMIC DNA]</scope>
</reference>
<dbReference type="PANTHER" id="PTHR32046">
    <property type="entry name" value="G DOMAIN-CONTAINING PROTEIN"/>
    <property type="match status" value="1"/>
</dbReference>
<dbReference type="OrthoDB" id="2386367at2759"/>
<dbReference type="PANTHER" id="PTHR32046:SF12">
    <property type="entry name" value="AIG1-TYPE G DOMAIN-CONTAINING PROTEIN"/>
    <property type="match status" value="1"/>
</dbReference>
<gene>
    <name evidence="2" type="ORF">RFI_10006</name>
</gene>
<feature type="coiled-coil region" evidence="1">
    <location>
        <begin position="381"/>
        <end position="415"/>
    </location>
</feature>
<comment type="caution">
    <text evidence="2">The sequence shown here is derived from an EMBL/GenBank/DDBJ whole genome shotgun (WGS) entry which is preliminary data.</text>
</comment>
<keyword evidence="1" id="KW-0175">Coiled coil</keyword>
<dbReference type="AlphaFoldDB" id="X6NN32"/>
<organism evidence="2 3">
    <name type="scientific">Reticulomyxa filosa</name>
    <dbReference type="NCBI Taxonomy" id="46433"/>
    <lineage>
        <taxon>Eukaryota</taxon>
        <taxon>Sar</taxon>
        <taxon>Rhizaria</taxon>
        <taxon>Retaria</taxon>
        <taxon>Foraminifera</taxon>
        <taxon>Monothalamids</taxon>
        <taxon>Reticulomyxidae</taxon>
        <taxon>Reticulomyxa</taxon>
    </lineage>
</organism>
<dbReference type="Proteomes" id="UP000023152">
    <property type="component" value="Unassembled WGS sequence"/>
</dbReference>
<accession>X6NN32</accession>
<dbReference type="SUPFAM" id="SSF52540">
    <property type="entry name" value="P-loop containing nucleoside triphosphate hydrolases"/>
    <property type="match status" value="1"/>
</dbReference>
<evidence type="ECO:0000313" key="2">
    <source>
        <dbReference type="EMBL" id="ETO27124.1"/>
    </source>
</evidence>
<evidence type="ECO:0000256" key="1">
    <source>
        <dbReference type="SAM" id="Coils"/>
    </source>
</evidence>
<keyword evidence="3" id="KW-1185">Reference proteome</keyword>
<dbReference type="EMBL" id="ASPP01007450">
    <property type="protein sequence ID" value="ETO27124.1"/>
    <property type="molecule type" value="Genomic_DNA"/>
</dbReference>
<sequence>MYHEETCTAVYQGKINLVTFTLSDHDQEQNRRKFIEQVKASAKSAKWDLEGRHLRFDNGVIEESNLFEIALKKREDMKIWIEVKIAFLVRVQRNNFFSTDEEIGLNWEAAFERFNSDLIEGFHTNAITIYGMAIQDKKQAKIAKGTRLKQFYNYCITQHHEHKLPFRRLEFIAEGEEKENFDQDIKIEKQKIKTSLLFVGLSGHGKTTLFLAIRDYLQKKKLREVKSTIAERRGRDVLGGSRTEKPEQIQMNTEEYEVILTDTVGINDAETWKIEEKNLNNLHEFLKTLKTCINNVIVVLTCCDDTLTPSTETLQILKKLQIPTQHVVCVNNIAYNIDVANSEARESIIDRSFWLTQQQIAKLLSLTSKFPFFRGSNLLELRRLQLAIIKKQEELKEIRENILSLLKAKQVLRTEYNQEKVDVQTFVKRKEIKLTERVKSSHLRLICAQCPEDTNECHNPCEIRDINQGIHNCRLFSNQNFGRKFLVRAFGSSTALCSKRDCGHALIYHSLSDEVTRTVSKPLFDENDFNKFQEMRTNEKFLEEAVKSISDKIKDLKIKEGDYNIQLREMKKDFNKMKEKVKQTE</sequence>
<dbReference type="Gene3D" id="3.40.50.300">
    <property type="entry name" value="P-loop containing nucleotide triphosphate hydrolases"/>
    <property type="match status" value="1"/>
</dbReference>
<name>X6NN32_RETFI</name>
<dbReference type="InterPro" id="IPR027417">
    <property type="entry name" value="P-loop_NTPase"/>
</dbReference>
<protein>
    <submittedName>
        <fullName evidence="2">Uncharacterized protein</fullName>
    </submittedName>
</protein>
<proteinExistence type="predicted"/>